<evidence type="ECO:0000313" key="2">
    <source>
        <dbReference type="EMBL" id="TQJ14719.1"/>
    </source>
</evidence>
<keyword evidence="1" id="KW-0472">Membrane</keyword>
<organism evidence="2 3">
    <name type="scientific">Yimella lutea</name>
    <dbReference type="NCBI Taxonomy" id="587872"/>
    <lineage>
        <taxon>Bacteria</taxon>
        <taxon>Bacillati</taxon>
        <taxon>Actinomycetota</taxon>
        <taxon>Actinomycetes</taxon>
        <taxon>Micrococcales</taxon>
        <taxon>Dermacoccaceae</taxon>
        <taxon>Yimella</taxon>
    </lineage>
</organism>
<reference evidence="2 3" key="1">
    <citation type="submission" date="2019-06" db="EMBL/GenBank/DDBJ databases">
        <title>Sequencing the genomes of 1000 actinobacteria strains.</title>
        <authorList>
            <person name="Klenk H.-P."/>
        </authorList>
    </citation>
    <scope>NUCLEOTIDE SEQUENCE [LARGE SCALE GENOMIC DNA]</scope>
    <source>
        <strain evidence="2 3">DSM 19828</strain>
    </source>
</reference>
<protein>
    <submittedName>
        <fullName evidence="2">Uncharacterized protein</fullName>
    </submittedName>
</protein>
<accession>A0A542EHC2</accession>
<evidence type="ECO:0000313" key="3">
    <source>
        <dbReference type="Proteomes" id="UP000320806"/>
    </source>
</evidence>
<dbReference type="AlphaFoldDB" id="A0A542EHC2"/>
<proteinExistence type="predicted"/>
<keyword evidence="1" id="KW-0812">Transmembrane</keyword>
<gene>
    <name evidence="2" type="ORF">FB459_2220</name>
</gene>
<keyword evidence="1" id="KW-1133">Transmembrane helix</keyword>
<comment type="caution">
    <text evidence="2">The sequence shown here is derived from an EMBL/GenBank/DDBJ whole genome shotgun (WGS) entry which is preliminary data.</text>
</comment>
<keyword evidence="3" id="KW-1185">Reference proteome</keyword>
<name>A0A542EHC2_9MICO</name>
<feature type="transmembrane region" description="Helical" evidence="1">
    <location>
        <begin position="12"/>
        <end position="32"/>
    </location>
</feature>
<dbReference type="Proteomes" id="UP000320806">
    <property type="component" value="Unassembled WGS sequence"/>
</dbReference>
<evidence type="ECO:0000256" key="1">
    <source>
        <dbReference type="SAM" id="Phobius"/>
    </source>
</evidence>
<sequence>MAARNIPIPEPYLLAHYGRAVVLGLIGASVALSRVR</sequence>
<dbReference type="EMBL" id="VFMO01000001">
    <property type="protein sequence ID" value="TQJ14719.1"/>
    <property type="molecule type" value="Genomic_DNA"/>
</dbReference>